<dbReference type="AlphaFoldDB" id="L1JN57"/>
<gene>
    <name evidence="2" type="ORF">GUITHDRAFT_104262</name>
</gene>
<reference evidence="2 4" key="1">
    <citation type="journal article" date="2012" name="Nature">
        <title>Algal genomes reveal evolutionary mosaicism and the fate of nucleomorphs.</title>
        <authorList>
            <consortium name="DOE Joint Genome Institute"/>
            <person name="Curtis B.A."/>
            <person name="Tanifuji G."/>
            <person name="Burki F."/>
            <person name="Gruber A."/>
            <person name="Irimia M."/>
            <person name="Maruyama S."/>
            <person name="Arias M.C."/>
            <person name="Ball S.G."/>
            <person name="Gile G.H."/>
            <person name="Hirakawa Y."/>
            <person name="Hopkins J.F."/>
            <person name="Kuo A."/>
            <person name="Rensing S.A."/>
            <person name="Schmutz J."/>
            <person name="Symeonidi A."/>
            <person name="Elias M."/>
            <person name="Eveleigh R.J."/>
            <person name="Herman E.K."/>
            <person name="Klute M.J."/>
            <person name="Nakayama T."/>
            <person name="Obornik M."/>
            <person name="Reyes-Prieto A."/>
            <person name="Armbrust E.V."/>
            <person name="Aves S.J."/>
            <person name="Beiko R.G."/>
            <person name="Coutinho P."/>
            <person name="Dacks J.B."/>
            <person name="Durnford D.G."/>
            <person name="Fast N.M."/>
            <person name="Green B.R."/>
            <person name="Grisdale C.J."/>
            <person name="Hempel F."/>
            <person name="Henrissat B."/>
            <person name="Hoppner M.P."/>
            <person name="Ishida K."/>
            <person name="Kim E."/>
            <person name="Koreny L."/>
            <person name="Kroth P.G."/>
            <person name="Liu Y."/>
            <person name="Malik S.B."/>
            <person name="Maier U.G."/>
            <person name="McRose D."/>
            <person name="Mock T."/>
            <person name="Neilson J.A."/>
            <person name="Onodera N.T."/>
            <person name="Poole A.M."/>
            <person name="Pritham E.J."/>
            <person name="Richards T.A."/>
            <person name="Rocap G."/>
            <person name="Roy S.W."/>
            <person name="Sarai C."/>
            <person name="Schaack S."/>
            <person name="Shirato S."/>
            <person name="Slamovits C.H."/>
            <person name="Spencer D.F."/>
            <person name="Suzuki S."/>
            <person name="Worden A.Z."/>
            <person name="Zauner S."/>
            <person name="Barry K."/>
            <person name="Bell C."/>
            <person name="Bharti A.K."/>
            <person name="Crow J.A."/>
            <person name="Grimwood J."/>
            <person name="Kramer R."/>
            <person name="Lindquist E."/>
            <person name="Lucas S."/>
            <person name="Salamov A."/>
            <person name="McFadden G.I."/>
            <person name="Lane C.E."/>
            <person name="Keeling P.J."/>
            <person name="Gray M.W."/>
            <person name="Grigoriev I.V."/>
            <person name="Archibald J.M."/>
        </authorList>
    </citation>
    <scope>NUCLEOTIDE SEQUENCE</scope>
    <source>
        <strain evidence="2 4">CCMP2712</strain>
    </source>
</reference>
<name>L1JN57_GUITC</name>
<proteinExistence type="predicted"/>
<evidence type="ECO:0000313" key="3">
    <source>
        <dbReference type="EnsemblProtists" id="EKX49867"/>
    </source>
</evidence>
<accession>L1JN57</accession>
<keyword evidence="4" id="KW-1185">Reference proteome</keyword>
<dbReference type="PaxDb" id="55529-EKX49867"/>
<evidence type="ECO:0000313" key="4">
    <source>
        <dbReference type="Proteomes" id="UP000011087"/>
    </source>
</evidence>
<dbReference type="HOGENOM" id="CLU_1520650_0_0_1"/>
<evidence type="ECO:0000256" key="1">
    <source>
        <dbReference type="SAM" id="MobiDB-lite"/>
    </source>
</evidence>
<dbReference type="Proteomes" id="UP000011087">
    <property type="component" value="Unassembled WGS sequence"/>
</dbReference>
<feature type="region of interest" description="Disordered" evidence="1">
    <location>
        <begin position="40"/>
        <end position="72"/>
    </location>
</feature>
<reference evidence="4" key="2">
    <citation type="submission" date="2012-11" db="EMBL/GenBank/DDBJ databases">
        <authorList>
            <person name="Kuo A."/>
            <person name="Curtis B.A."/>
            <person name="Tanifuji G."/>
            <person name="Burki F."/>
            <person name="Gruber A."/>
            <person name="Irimia M."/>
            <person name="Maruyama S."/>
            <person name="Arias M.C."/>
            <person name="Ball S.G."/>
            <person name="Gile G.H."/>
            <person name="Hirakawa Y."/>
            <person name="Hopkins J.F."/>
            <person name="Rensing S.A."/>
            <person name="Schmutz J."/>
            <person name="Symeonidi A."/>
            <person name="Elias M."/>
            <person name="Eveleigh R.J."/>
            <person name="Herman E.K."/>
            <person name="Klute M.J."/>
            <person name="Nakayama T."/>
            <person name="Obornik M."/>
            <person name="Reyes-Prieto A."/>
            <person name="Armbrust E.V."/>
            <person name="Aves S.J."/>
            <person name="Beiko R.G."/>
            <person name="Coutinho P."/>
            <person name="Dacks J.B."/>
            <person name="Durnford D.G."/>
            <person name="Fast N.M."/>
            <person name="Green B.R."/>
            <person name="Grisdale C."/>
            <person name="Hempe F."/>
            <person name="Henrissat B."/>
            <person name="Hoppner M.P."/>
            <person name="Ishida K.-I."/>
            <person name="Kim E."/>
            <person name="Koreny L."/>
            <person name="Kroth P.G."/>
            <person name="Liu Y."/>
            <person name="Malik S.-B."/>
            <person name="Maier U.G."/>
            <person name="McRose D."/>
            <person name="Mock T."/>
            <person name="Neilson J.A."/>
            <person name="Onodera N.T."/>
            <person name="Poole A.M."/>
            <person name="Pritham E.J."/>
            <person name="Richards T.A."/>
            <person name="Rocap G."/>
            <person name="Roy S.W."/>
            <person name="Sarai C."/>
            <person name="Schaack S."/>
            <person name="Shirato S."/>
            <person name="Slamovits C.H."/>
            <person name="Spencer D.F."/>
            <person name="Suzuki S."/>
            <person name="Worden A.Z."/>
            <person name="Zauner S."/>
            <person name="Barry K."/>
            <person name="Bell C."/>
            <person name="Bharti A.K."/>
            <person name="Crow J.A."/>
            <person name="Grimwood J."/>
            <person name="Kramer R."/>
            <person name="Lindquist E."/>
            <person name="Lucas S."/>
            <person name="Salamov A."/>
            <person name="McFadden G.I."/>
            <person name="Lane C.E."/>
            <person name="Keeling P.J."/>
            <person name="Gray M.W."/>
            <person name="Grigoriev I.V."/>
            <person name="Archibald J.M."/>
        </authorList>
    </citation>
    <scope>NUCLEOTIDE SEQUENCE</scope>
    <source>
        <strain evidence="4">CCMP2712</strain>
    </source>
</reference>
<dbReference type="RefSeq" id="XP_005836847.1">
    <property type="nucleotide sequence ID" value="XM_005836790.1"/>
</dbReference>
<evidence type="ECO:0000313" key="2">
    <source>
        <dbReference type="EMBL" id="EKX49867.1"/>
    </source>
</evidence>
<sequence>MNAERRGSTKEFPYFRPTFSPQFRPAKGFFYDHASPVSERAHRDRFVTGGTRPRTGRSPDGREKEPRSTVEDQASNVLHLVLENKISDDRFLTFACAASGELDEALWREALKIMRHRHVEPRDSHRTDSIHHRQRKAVIKHIIRPRLGASEALDEACDAVAFDLESPLRATSIVGSP</sequence>
<dbReference type="EMBL" id="JH992980">
    <property type="protein sequence ID" value="EKX49867.1"/>
    <property type="molecule type" value="Genomic_DNA"/>
</dbReference>
<dbReference type="GeneID" id="17306550"/>
<organism evidence="2">
    <name type="scientific">Guillardia theta (strain CCMP2712)</name>
    <name type="common">Cryptophyte</name>
    <dbReference type="NCBI Taxonomy" id="905079"/>
    <lineage>
        <taxon>Eukaryota</taxon>
        <taxon>Cryptophyceae</taxon>
        <taxon>Pyrenomonadales</taxon>
        <taxon>Geminigeraceae</taxon>
        <taxon>Guillardia</taxon>
    </lineage>
</organism>
<protein>
    <submittedName>
        <fullName evidence="2 3">Uncharacterized protein</fullName>
    </submittedName>
</protein>
<reference evidence="3" key="3">
    <citation type="submission" date="2015-06" db="UniProtKB">
        <authorList>
            <consortium name="EnsemblProtists"/>
        </authorList>
    </citation>
    <scope>IDENTIFICATION</scope>
</reference>
<dbReference type="EnsemblProtists" id="EKX49867">
    <property type="protein sequence ID" value="EKX49867"/>
    <property type="gene ID" value="GUITHDRAFT_104262"/>
</dbReference>
<dbReference type="KEGG" id="gtt:GUITHDRAFT_104262"/>
<feature type="compositionally biased region" description="Basic and acidic residues" evidence="1">
    <location>
        <begin position="57"/>
        <end position="70"/>
    </location>
</feature>